<dbReference type="eggNOG" id="ENOG5032RJA">
    <property type="taxonomic scope" value="Bacteria"/>
</dbReference>
<sequence>MAVIVMSPQFYISMSQDLESNRALTELLDWLATDSINYQVNQSHLPFSAFSSGPVRRKIRQHIRACDYFLVIISQNTYKSNWVNWEIEAALRLHKPLLILRVRDTYITPDALYKTEYDECLTFSKRHLEETLRSLSSKNTE</sequence>
<dbReference type="InterPro" id="IPR035897">
    <property type="entry name" value="Toll_tir_struct_dom_sf"/>
</dbReference>
<dbReference type="AlphaFoldDB" id="A0A081BHT9"/>
<keyword evidence="3" id="KW-1185">Reference proteome</keyword>
<evidence type="ECO:0000313" key="3">
    <source>
        <dbReference type="Proteomes" id="UP000028700"/>
    </source>
</evidence>
<evidence type="ECO:0000313" key="2">
    <source>
        <dbReference type="EMBL" id="GAK47607.1"/>
    </source>
</evidence>
<comment type="caution">
    <text evidence="2">The sequence shown here is derived from an EMBL/GenBank/DDBJ whole genome shotgun (WGS) entry which is preliminary data.</text>
</comment>
<accession>A0A081BHT9</accession>
<organism evidence="2 3">
    <name type="scientific">Secundilactobacillus oryzae JCM 18671</name>
    <dbReference type="NCBI Taxonomy" id="1291743"/>
    <lineage>
        <taxon>Bacteria</taxon>
        <taxon>Bacillati</taxon>
        <taxon>Bacillota</taxon>
        <taxon>Bacilli</taxon>
        <taxon>Lactobacillales</taxon>
        <taxon>Lactobacillaceae</taxon>
        <taxon>Secundilactobacillus</taxon>
    </lineage>
</organism>
<evidence type="ECO:0000259" key="1">
    <source>
        <dbReference type="Pfam" id="PF08937"/>
    </source>
</evidence>
<name>A0A081BHT9_9LACO</name>
<dbReference type="EMBL" id="BBJM01000009">
    <property type="protein sequence ID" value="GAK47607.1"/>
    <property type="molecule type" value="Genomic_DNA"/>
</dbReference>
<dbReference type="SUPFAM" id="SSF52200">
    <property type="entry name" value="Toll/Interleukin receptor TIR domain"/>
    <property type="match status" value="1"/>
</dbReference>
<proteinExistence type="predicted"/>
<protein>
    <recommendedName>
        <fullName evidence="1">Thoeris protein ThsB TIR-like domain-containing protein</fullName>
    </recommendedName>
</protein>
<dbReference type="Gene3D" id="3.40.50.11200">
    <property type="match status" value="1"/>
</dbReference>
<dbReference type="Proteomes" id="UP000028700">
    <property type="component" value="Unassembled WGS sequence"/>
</dbReference>
<dbReference type="Pfam" id="PF08937">
    <property type="entry name" value="ThsB_TIR"/>
    <property type="match status" value="1"/>
</dbReference>
<dbReference type="InterPro" id="IPR015032">
    <property type="entry name" value="ThsB__TIR-like_domain"/>
</dbReference>
<feature type="domain" description="Thoeris protein ThsB TIR-like" evidence="1">
    <location>
        <begin position="22"/>
        <end position="103"/>
    </location>
</feature>
<gene>
    <name evidence="2" type="ORF">LOSG293_090320</name>
</gene>
<reference evidence="2" key="1">
    <citation type="journal article" date="2014" name="Genome Announc.">
        <title>Draft Genome Sequence of Lactobacillus oryzae Strain SG293T.</title>
        <authorList>
            <person name="Tanizawa Y."/>
            <person name="Fujisawa T."/>
            <person name="Mochizuki T."/>
            <person name="Kaminuma E."/>
            <person name="Nakamura Y."/>
            <person name="Tohno M."/>
        </authorList>
    </citation>
    <scope>NUCLEOTIDE SEQUENCE [LARGE SCALE GENOMIC DNA]</scope>
    <source>
        <strain evidence="2">SG293</strain>
    </source>
</reference>